<evidence type="ECO:0000313" key="1">
    <source>
        <dbReference type="EMBL" id="MDN4608426.1"/>
    </source>
</evidence>
<dbReference type="CDD" id="cd07812">
    <property type="entry name" value="SRPBCC"/>
    <property type="match status" value="1"/>
</dbReference>
<accession>A0ABT8JTC5</accession>
<dbReference type="InterPro" id="IPR023393">
    <property type="entry name" value="START-like_dom_sf"/>
</dbReference>
<dbReference type="InterPro" id="IPR010419">
    <property type="entry name" value="CO_DH_gsu"/>
</dbReference>
<dbReference type="Proteomes" id="UP001175097">
    <property type="component" value="Unassembled WGS sequence"/>
</dbReference>
<name>A0ABT8JTC5_9BACL</name>
<dbReference type="EMBL" id="JAROCC010000011">
    <property type="protein sequence ID" value="MDN4608426.1"/>
    <property type="molecule type" value="Genomic_DNA"/>
</dbReference>
<gene>
    <name evidence="1" type="ORF">P5G49_13190</name>
</gene>
<organism evidence="1 2">
    <name type="scientific">Sporosarcina highlanderae</name>
    <dbReference type="NCBI Taxonomy" id="3035916"/>
    <lineage>
        <taxon>Bacteria</taxon>
        <taxon>Bacillati</taxon>
        <taxon>Bacillota</taxon>
        <taxon>Bacilli</taxon>
        <taxon>Bacillales</taxon>
        <taxon>Caryophanaceae</taxon>
        <taxon>Sporosarcina</taxon>
    </lineage>
</organism>
<sequence>MPSGTHSTVLDLPIGKIWDFVSDMNRWAPLVPGYIEHSILSDTQSTWTFKGDIGIMQKTIKLQINITEWREPTLVTFALRGLNENFAGNGYFKAEATTSDSLTVMHGNLDISAKGVMGPMINAILKSFVPKTVEDFTNAVAEEITNIELKRV</sequence>
<evidence type="ECO:0000313" key="2">
    <source>
        <dbReference type="Proteomes" id="UP001175097"/>
    </source>
</evidence>
<keyword evidence="2" id="KW-1185">Reference proteome</keyword>
<comment type="caution">
    <text evidence="1">The sequence shown here is derived from an EMBL/GenBank/DDBJ whole genome shotgun (WGS) entry which is preliminary data.</text>
</comment>
<dbReference type="Gene3D" id="3.30.530.20">
    <property type="match status" value="1"/>
</dbReference>
<proteinExistence type="predicted"/>
<dbReference type="Pfam" id="PF06240">
    <property type="entry name" value="COXG"/>
    <property type="match status" value="1"/>
</dbReference>
<protein>
    <submittedName>
        <fullName evidence="1">SRPBCC family protein</fullName>
    </submittedName>
</protein>
<reference evidence="1" key="1">
    <citation type="submission" date="2023-03" db="EMBL/GenBank/DDBJ databases">
        <title>MT1 and MT2 Draft Genomes of Novel Species.</title>
        <authorList>
            <person name="Venkateswaran K."/>
        </authorList>
    </citation>
    <scope>NUCLEOTIDE SEQUENCE</scope>
    <source>
        <strain evidence="1">F6_3S_P_2</strain>
    </source>
</reference>
<dbReference type="RefSeq" id="WP_301244470.1">
    <property type="nucleotide sequence ID" value="NZ_JAROCC010000011.1"/>
</dbReference>
<dbReference type="SUPFAM" id="SSF55961">
    <property type="entry name" value="Bet v1-like"/>
    <property type="match status" value="1"/>
</dbReference>